<reference evidence="1 2" key="2">
    <citation type="journal article" date="2022" name="Mol. Ecol. Resour.">
        <title>The genomes of chicory, endive, great burdock and yacon provide insights into Asteraceae paleo-polyploidization history and plant inulin production.</title>
        <authorList>
            <person name="Fan W."/>
            <person name="Wang S."/>
            <person name="Wang H."/>
            <person name="Wang A."/>
            <person name="Jiang F."/>
            <person name="Liu H."/>
            <person name="Zhao H."/>
            <person name="Xu D."/>
            <person name="Zhang Y."/>
        </authorList>
    </citation>
    <scope>NUCLEOTIDE SEQUENCE [LARGE SCALE GENOMIC DNA]</scope>
    <source>
        <strain evidence="2">cv. Yunnan</strain>
        <tissue evidence="1">Leaves</tissue>
    </source>
</reference>
<name>A0ACB9C8W6_9ASTR</name>
<sequence length="429" mass="47878">MSSSATRTTENRRHLYRLTNRILNFHSLHFIPISLLFLPFTFSASAAVHFYFSSSSGTDLTTMFDPFNLFLIKTIIACSQNLLTVKTLITALAFFCFVILPTVAGVALITYSTNQAIHHKPPTFSSTVKSLSHSYIPLLYTLLAGSIKLIILFILFTLLPVAVTEAIKSLGFRFDLFSFSIFINLIVSYALAITIVFFIVIWGSAAAITVLESKSGFEALRQSANQSTEFRRDSFSIVYVTGFIVGTALTYSSVSQNFGPWMSFLQVGTIYLQSSLMILLYVAANTVLYVQNKVASGEENAKTTVEGKLSGEDVRLVVDDEDSEVFHELAKEEAYGAFTYMLGLLAIVWERVPTPIWTGHSQQPCSTFEVGGPSTPATAMLIVVLSVEEEPWLENSRSACRSHYQREINEHMFVYPYGMGRWQFSRLGR</sequence>
<keyword evidence="2" id="KW-1185">Reference proteome</keyword>
<evidence type="ECO:0000313" key="2">
    <source>
        <dbReference type="Proteomes" id="UP001056120"/>
    </source>
</evidence>
<organism evidence="1 2">
    <name type="scientific">Smallanthus sonchifolius</name>
    <dbReference type="NCBI Taxonomy" id="185202"/>
    <lineage>
        <taxon>Eukaryota</taxon>
        <taxon>Viridiplantae</taxon>
        <taxon>Streptophyta</taxon>
        <taxon>Embryophyta</taxon>
        <taxon>Tracheophyta</taxon>
        <taxon>Spermatophyta</taxon>
        <taxon>Magnoliopsida</taxon>
        <taxon>eudicotyledons</taxon>
        <taxon>Gunneridae</taxon>
        <taxon>Pentapetalae</taxon>
        <taxon>asterids</taxon>
        <taxon>campanulids</taxon>
        <taxon>Asterales</taxon>
        <taxon>Asteraceae</taxon>
        <taxon>Asteroideae</taxon>
        <taxon>Heliantheae alliance</taxon>
        <taxon>Millerieae</taxon>
        <taxon>Smallanthus</taxon>
    </lineage>
</organism>
<dbReference type="Proteomes" id="UP001056120">
    <property type="component" value="Linkage Group LG21"/>
</dbReference>
<reference evidence="2" key="1">
    <citation type="journal article" date="2022" name="Mol. Ecol. Resour.">
        <title>The genomes of chicory, endive, great burdock and yacon provide insights into Asteraceae palaeo-polyploidization history and plant inulin production.</title>
        <authorList>
            <person name="Fan W."/>
            <person name="Wang S."/>
            <person name="Wang H."/>
            <person name="Wang A."/>
            <person name="Jiang F."/>
            <person name="Liu H."/>
            <person name="Zhao H."/>
            <person name="Xu D."/>
            <person name="Zhang Y."/>
        </authorList>
    </citation>
    <scope>NUCLEOTIDE SEQUENCE [LARGE SCALE GENOMIC DNA]</scope>
    <source>
        <strain evidence="2">cv. Yunnan</strain>
    </source>
</reference>
<comment type="caution">
    <text evidence="1">The sequence shown here is derived from an EMBL/GenBank/DDBJ whole genome shotgun (WGS) entry which is preliminary data.</text>
</comment>
<protein>
    <submittedName>
        <fullName evidence="1">Uncharacterized protein</fullName>
    </submittedName>
</protein>
<evidence type="ECO:0000313" key="1">
    <source>
        <dbReference type="EMBL" id="KAI3730729.1"/>
    </source>
</evidence>
<gene>
    <name evidence="1" type="ORF">L1987_61904</name>
</gene>
<proteinExistence type="predicted"/>
<accession>A0ACB9C8W6</accession>
<dbReference type="EMBL" id="CM042038">
    <property type="protein sequence ID" value="KAI3730729.1"/>
    <property type="molecule type" value="Genomic_DNA"/>
</dbReference>